<name>A0A811REG2_9POAL</name>
<reference evidence="2" key="1">
    <citation type="submission" date="2020-10" db="EMBL/GenBank/DDBJ databases">
        <authorList>
            <person name="Han B."/>
            <person name="Lu T."/>
            <person name="Zhao Q."/>
            <person name="Huang X."/>
            <person name="Zhao Y."/>
        </authorList>
    </citation>
    <scope>NUCLEOTIDE SEQUENCE</scope>
</reference>
<keyword evidence="3" id="KW-1185">Reference proteome</keyword>
<gene>
    <name evidence="2" type="ORF">NCGR_LOCUS51983</name>
</gene>
<feature type="compositionally biased region" description="Basic and acidic residues" evidence="1">
    <location>
        <begin position="39"/>
        <end position="52"/>
    </location>
</feature>
<accession>A0A811REG2</accession>
<organism evidence="2 3">
    <name type="scientific">Miscanthus lutarioriparius</name>
    <dbReference type="NCBI Taxonomy" id="422564"/>
    <lineage>
        <taxon>Eukaryota</taxon>
        <taxon>Viridiplantae</taxon>
        <taxon>Streptophyta</taxon>
        <taxon>Embryophyta</taxon>
        <taxon>Tracheophyta</taxon>
        <taxon>Spermatophyta</taxon>
        <taxon>Magnoliopsida</taxon>
        <taxon>Liliopsida</taxon>
        <taxon>Poales</taxon>
        <taxon>Poaceae</taxon>
        <taxon>PACMAD clade</taxon>
        <taxon>Panicoideae</taxon>
        <taxon>Andropogonodae</taxon>
        <taxon>Andropogoneae</taxon>
        <taxon>Saccharinae</taxon>
        <taxon>Miscanthus</taxon>
    </lineage>
</organism>
<sequence>MVDLAGGLLATKPTAEAQPTGARARMKRKEATSMSSEADDYHDHELKKKEASPSEDDATALKKEGDSLFKEGEMLKMREELWEAERLWREKLVPGGVGSLVEEEEDHAELSDEEMAKCPKEYRQMYAINKVINAKNLAY</sequence>
<comment type="caution">
    <text evidence="2">The sequence shown here is derived from an EMBL/GenBank/DDBJ whole genome shotgun (WGS) entry which is preliminary data.</text>
</comment>
<proteinExistence type="predicted"/>
<dbReference type="AlphaFoldDB" id="A0A811REG2"/>
<evidence type="ECO:0000313" key="2">
    <source>
        <dbReference type="EMBL" id="CAD6268678.1"/>
    </source>
</evidence>
<dbReference type="Proteomes" id="UP000604825">
    <property type="component" value="Unassembled WGS sequence"/>
</dbReference>
<dbReference type="EMBL" id="CAJGYO010000014">
    <property type="protein sequence ID" value="CAD6268678.1"/>
    <property type="molecule type" value="Genomic_DNA"/>
</dbReference>
<evidence type="ECO:0000313" key="3">
    <source>
        <dbReference type="Proteomes" id="UP000604825"/>
    </source>
</evidence>
<evidence type="ECO:0000256" key="1">
    <source>
        <dbReference type="SAM" id="MobiDB-lite"/>
    </source>
</evidence>
<feature type="region of interest" description="Disordered" evidence="1">
    <location>
        <begin position="1"/>
        <end position="62"/>
    </location>
</feature>
<protein>
    <submittedName>
        <fullName evidence="2">Uncharacterized protein</fullName>
    </submittedName>
</protein>